<dbReference type="SUPFAM" id="SSF48208">
    <property type="entry name" value="Six-hairpin glycosidases"/>
    <property type="match status" value="1"/>
</dbReference>
<protein>
    <submittedName>
        <fullName evidence="2">Uncharacterized protein</fullName>
    </submittedName>
</protein>
<dbReference type="Proteomes" id="UP000239735">
    <property type="component" value="Unassembled WGS sequence"/>
</dbReference>
<gene>
    <name evidence="2" type="ORF">SBA5_700002</name>
</gene>
<sequence length="806" mass="89202">MNRKRVTQFSVFCSVVFCLFAISPGCFASTGDAAQNAHDRFLALPVAKAEASCPCTKMLYKYGVPFLETAWHAPVGGSLQVNVGIAARRIFLLGMTETQRPSAWSDPLSYAARYFVGDNLGEIRLHYAGGSTQEYPLILGESVWFGLPFEQTQDPFPSDARLRDAFARAIRLYPAAPVDDGEYVAVIEPQAAPLERIEIVDNDGKKGSVVIAGITVETAPDARIAGATAIPANAFAPEFQKFVQEKPLREQGTGEAESKQQLAELSAELYNTASEYKQPVAARIPTRYSGPQVTFKGTVDASILENAFYANVLDMLDKVDPDGVFHTSTKNALAWSGDPRSAGGEFGTYRKDVGVYYSQAWSRDLGRSLQELTELGYVDKASHTADFALRAARSWSENPALTYKGSPLPPHWSRVIDHPDFAQPFENDGHGLISLFIYKLWLRMPDRDMWLRTHWTDVKAAGDWIPWQLDHPQISGAANGVLYTTGESAGGKGYSVYPDAICMTALEALAQMADSIGETQSAELWRSTAEKMRKAIPARYLIDDSKYGRVWTLESAGWPNKSTVLGPLIFLADYKGFAPQDDDPAWRSANEAAYQRLIDTYKPLGFYGWAMGYGQGFVTQAALLLDRMKDVTTMLDWAAKEIYDPRINSFITPEGEQLDPTGKYWYSTGDLGNGVQEAEIVKILRILVGVDDNEPQRMRIMPRMPFGWTEIAVEKYPVLVEREGKMETVLLRYTLERVQERMNLKISANQELGPVAMRLGPFANQPRASDVEVNGKHPAEAEAAKSGDSWWVSFKAPVMAVSTAAK</sequence>
<dbReference type="AlphaFoldDB" id="A0A2N9M2G2"/>
<evidence type="ECO:0000313" key="2">
    <source>
        <dbReference type="EMBL" id="SPE29620.1"/>
    </source>
</evidence>
<dbReference type="GO" id="GO:0005975">
    <property type="term" value="P:carbohydrate metabolic process"/>
    <property type="evidence" value="ECO:0007669"/>
    <property type="project" value="InterPro"/>
</dbReference>
<feature type="chain" id="PRO_5014990246" evidence="1">
    <location>
        <begin position="29"/>
        <end position="806"/>
    </location>
</feature>
<evidence type="ECO:0000313" key="3">
    <source>
        <dbReference type="Proteomes" id="UP000239735"/>
    </source>
</evidence>
<proteinExistence type="predicted"/>
<organism evidence="2 3">
    <name type="scientific">Candidatus Sulfuritelmatomonas gaucii</name>
    <dbReference type="NCBI Taxonomy" id="2043161"/>
    <lineage>
        <taxon>Bacteria</taxon>
        <taxon>Pseudomonadati</taxon>
        <taxon>Acidobacteriota</taxon>
        <taxon>Terriglobia</taxon>
        <taxon>Terriglobales</taxon>
        <taxon>Acidobacteriaceae</taxon>
        <taxon>Candidatus Sulfuritelmatomonas</taxon>
    </lineage>
</organism>
<dbReference type="Gene3D" id="1.50.10.10">
    <property type="match status" value="1"/>
</dbReference>
<evidence type="ECO:0000256" key="1">
    <source>
        <dbReference type="SAM" id="SignalP"/>
    </source>
</evidence>
<feature type="signal peptide" evidence="1">
    <location>
        <begin position="1"/>
        <end position="28"/>
    </location>
</feature>
<dbReference type="EMBL" id="OKRB01000131">
    <property type="protein sequence ID" value="SPE29620.1"/>
    <property type="molecule type" value="Genomic_DNA"/>
</dbReference>
<dbReference type="OrthoDB" id="3902805at2"/>
<reference evidence="3" key="1">
    <citation type="submission" date="2018-02" db="EMBL/GenBank/DDBJ databases">
        <authorList>
            <person name="Hausmann B."/>
        </authorList>
    </citation>
    <scope>NUCLEOTIDE SEQUENCE [LARGE SCALE GENOMIC DNA]</scope>
    <source>
        <strain evidence="3">Peat soil MAG SbA5</strain>
    </source>
</reference>
<keyword evidence="1" id="KW-0732">Signal</keyword>
<dbReference type="InterPro" id="IPR008928">
    <property type="entry name" value="6-hairpin_glycosidase_sf"/>
</dbReference>
<dbReference type="InterPro" id="IPR012341">
    <property type="entry name" value="6hp_glycosidase-like_sf"/>
</dbReference>
<name>A0A2N9M2G2_9BACT</name>
<accession>A0A2N9M2G2</accession>